<evidence type="ECO:0000256" key="11">
    <source>
        <dbReference type="ARBA" id="ARBA00023186"/>
    </source>
</evidence>
<dbReference type="AlphaFoldDB" id="A0AAD4QCD4"/>
<comment type="caution">
    <text evidence="15">The sequence shown here is derived from an EMBL/GenBank/DDBJ whole genome shotgun (WGS) entry which is preliminary data.</text>
</comment>
<dbReference type="InterPro" id="IPR035427">
    <property type="entry name" value="Tim10-like_dom_sf"/>
</dbReference>
<dbReference type="GO" id="GO:0045039">
    <property type="term" value="P:protein insertion into mitochondrial inner membrane"/>
    <property type="evidence" value="ECO:0007669"/>
    <property type="project" value="UniProtKB-ARBA"/>
</dbReference>
<dbReference type="GO" id="GO:0042719">
    <property type="term" value="C:mitochondrial intermembrane space chaperone complex"/>
    <property type="evidence" value="ECO:0007669"/>
    <property type="project" value="UniProtKB-ARBA"/>
</dbReference>
<keyword evidence="6" id="KW-0862">Zinc</keyword>
<keyword evidence="10 12" id="KW-1015">Disulfide bond</keyword>
<protein>
    <recommendedName>
        <fullName evidence="12">Mitochondrial import inner membrane translocase subunit</fullName>
    </recommendedName>
</protein>
<dbReference type="SUPFAM" id="SSF144122">
    <property type="entry name" value="Tim10-like"/>
    <property type="match status" value="1"/>
</dbReference>
<evidence type="ECO:0000313" key="15">
    <source>
        <dbReference type="EMBL" id="KAH8994793.1"/>
    </source>
</evidence>
<evidence type="ECO:0000256" key="5">
    <source>
        <dbReference type="ARBA" id="ARBA00022792"/>
    </source>
</evidence>
<dbReference type="EMBL" id="JAKELL010000013">
    <property type="protein sequence ID" value="KAH8994793.1"/>
    <property type="molecule type" value="Genomic_DNA"/>
</dbReference>
<comment type="function">
    <text evidence="12">Mitochondrial intermembrane chaperone that participates in the import and insertion of some multi-pass transmembrane proteins into the mitochondrial inner membrane. Also required for the transfer of beta-barrel precursors from the TOM complex to the sorting and assembly machinery (SAM complex) of the outer membrane. Acts as a chaperone-like protein that protects the hydrophobic precursors from aggregation and guide them through the mitochondrial intermembrane space.</text>
</comment>
<evidence type="ECO:0000259" key="14">
    <source>
        <dbReference type="Pfam" id="PF02953"/>
    </source>
</evidence>
<gene>
    <name evidence="15" type="ORF">EDB92DRAFT_1847466</name>
</gene>
<keyword evidence="16" id="KW-1185">Reference proteome</keyword>
<evidence type="ECO:0000256" key="7">
    <source>
        <dbReference type="ARBA" id="ARBA00022927"/>
    </source>
</evidence>
<evidence type="ECO:0000256" key="4">
    <source>
        <dbReference type="ARBA" id="ARBA00022723"/>
    </source>
</evidence>
<dbReference type="FunFam" id="1.10.287.810:FF:000001">
    <property type="entry name" value="mitochondrial import inner membrane translocase subunit TIM13"/>
    <property type="match status" value="1"/>
</dbReference>
<dbReference type="GO" id="GO:0015031">
    <property type="term" value="P:protein transport"/>
    <property type="evidence" value="ECO:0007669"/>
    <property type="project" value="UniProtKB-KW"/>
</dbReference>
<comment type="subcellular location">
    <subcellularLocation>
        <location evidence="1 12">Mitochondrion inner membrane</location>
        <topology evidence="1 12">Peripheral membrane protein</topology>
        <orientation evidence="1 12">Intermembrane side</orientation>
    </subcellularLocation>
</comment>
<dbReference type="Pfam" id="PF02953">
    <property type="entry name" value="zf-Tim10_DDP"/>
    <property type="match status" value="1"/>
</dbReference>
<keyword evidence="7 12" id="KW-0653">Protein transport</keyword>
<evidence type="ECO:0000256" key="1">
    <source>
        <dbReference type="ARBA" id="ARBA00004137"/>
    </source>
</evidence>
<name>A0AAD4QCD4_9AGAM</name>
<keyword evidence="8 12" id="KW-0811">Translocation</keyword>
<comment type="domain">
    <text evidence="12">The twin CX3C motif contains 4 conserved Cys residues that form 2 disulfide bonds in the mitochondrial intermembrane space.</text>
</comment>
<sequence>MSSIFGGSGSSSTDAAPPKDLNARKEAVMASVRNELALANAQELINKTNDKCFAKCVTKPSTSLSSSEETCLSRCFDRYMEAFNIISHTYAARLTKERLEGQV</sequence>
<accession>A0AAD4QCD4</accession>
<evidence type="ECO:0000313" key="16">
    <source>
        <dbReference type="Proteomes" id="UP001201163"/>
    </source>
</evidence>
<keyword evidence="3 12" id="KW-0813">Transport</keyword>
<feature type="region of interest" description="Disordered" evidence="13">
    <location>
        <begin position="1"/>
        <end position="22"/>
    </location>
</feature>
<dbReference type="GO" id="GO:0005743">
    <property type="term" value="C:mitochondrial inner membrane"/>
    <property type="evidence" value="ECO:0007669"/>
    <property type="project" value="UniProtKB-SubCell"/>
</dbReference>
<comment type="similarity">
    <text evidence="2 12">Belongs to the small Tim family.</text>
</comment>
<keyword evidence="5 12" id="KW-0472">Membrane</keyword>
<keyword evidence="4" id="KW-0479">Metal-binding</keyword>
<dbReference type="GO" id="GO:0046872">
    <property type="term" value="F:metal ion binding"/>
    <property type="evidence" value="ECO:0007669"/>
    <property type="project" value="UniProtKB-KW"/>
</dbReference>
<dbReference type="Proteomes" id="UP001201163">
    <property type="component" value="Unassembled WGS sequence"/>
</dbReference>
<dbReference type="Gene3D" id="1.10.287.810">
    <property type="entry name" value="Mitochondrial import inner membrane translocase subunit tim13 like domains"/>
    <property type="match status" value="1"/>
</dbReference>
<feature type="domain" description="Tim10-like" evidence="14">
    <location>
        <begin position="32"/>
        <end position="91"/>
    </location>
</feature>
<evidence type="ECO:0000256" key="12">
    <source>
        <dbReference type="RuleBase" id="RU367043"/>
    </source>
</evidence>
<evidence type="ECO:0000256" key="3">
    <source>
        <dbReference type="ARBA" id="ARBA00022448"/>
    </source>
</evidence>
<evidence type="ECO:0000256" key="8">
    <source>
        <dbReference type="ARBA" id="ARBA00023010"/>
    </source>
</evidence>
<organism evidence="15 16">
    <name type="scientific">Lactarius akahatsu</name>
    <dbReference type="NCBI Taxonomy" id="416441"/>
    <lineage>
        <taxon>Eukaryota</taxon>
        <taxon>Fungi</taxon>
        <taxon>Dikarya</taxon>
        <taxon>Basidiomycota</taxon>
        <taxon>Agaricomycotina</taxon>
        <taxon>Agaricomycetes</taxon>
        <taxon>Russulales</taxon>
        <taxon>Russulaceae</taxon>
        <taxon>Lactarius</taxon>
    </lineage>
</organism>
<evidence type="ECO:0000256" key="10">
    <source>
        <dbReference type="ARBA" id="ARBA00023157"/>
    </source>
</evidence>
<evidence type="ECO:0000256" key="6">
    <source>
        <dbReference type="ARBA" id="ARBA00022833"/>
    </source>
</evidence>
<keyword evidence="5 12" id="KW-0999">Mitochondrion inner membrane</keyword>
<evidence type="ECO:0000256" key="13">
    <source>
        <dbReference type="SAM" id="MobiDB-lite"/>
    </source>
</evidence>
<evidence type="ECO:0000256" key="2">
    <source>
        <dbReference type="ARBA" id="ARBA00006720"/>
    </source>
</evidence>
<proteinExistence type="inferred from homology"/>
<keyword evidence="9 12" id="KW-0496">Mitochondrion</keyword>
<evidence type="ECO:0000256" key="9">
    <source>
        <dbReference type="ARBA" id="ARBA00023128"/>
    </source>
</evidence>
<comment type="subunit">
    <text evidence="12">Heterohexamer.</text>
</comment>
<reference evidence="15" key="1">
    <citation type="submission" date="2022-01" db="EMBL/GenBank/DDBJ databases">
        <title>Comparative genomics reveals a dynamic genome evolution in the ectomycorrhizal milk-cap (Lactarius) mushrooms.</title>
        <authorList>
            <consortium name="DOE Joint Genome Institute"/>
            <person name="Lebreton A."/>
            <person name="Tang N."/>
            <person name="Kuo A."/>
            <person name="LaButti K."/>
            <person name="Drula E."/>
            <person name="Barry K."/>
            <person name="Clum A."/>
            <person name="Lipzen A."/>
            <person name="Mousain D."/>
            <person name="Ng V."/>
            <person name="Wang R."/>
            <person name="Wang X."/>
            <person name="Dai Y."/>
            <person name="Henrissat B."/>
            <person name="Grigoriev I.V."/>
            <person name="Guerin-Laguette A."/>
            <person name="Yu F."/>
            <person name="Martin F.M."/>
        </authorList>
    </citation>
    <scope>NUCLEOTIDE SEQUENCE</scope>
    <source>
        <strain evidence="15">QP</strain>
    </source>
</reference>
<dbReference type="InterPro" id="IPR004217">
    <property type="entry name" value="Tim10-like"/>
</dbReference>
<keyword evidence="11 12" id="KW-0143">Chaperone</keyword>